<accession>A0A5R9ITY4</accession>
<dbReference type="Proteomes" id="UP000307790">
    <property type="component" value="Unassembled WGS sequence"/>
</dbReference>
<dbReference type="EMBL" id="VCBC01000007">
    <property type="protein sequence ID" value="TLU65398.1"/>
    <property type="molecule type" value="Genomic_DNA"/>
</dbReference>
<evidence type="ECO:0000313" key="2">
    <source>
        <dbReference type="Proteomes" id="UP000307790"/>
    </source>
</evidence>
<dbReference type="AlphaFoldDB" id="A0A5R9ITY4"/>
<proteinExistence type="predicted"/>
<evidence type="ECO:0000313" key="1">
    <source>
        <dbReference type="EMBL" id="TLU65398.1"/>
    </source>
</evidence>
<dbReference type="InterPro" id="IPR036692">
    <property type="entry name" value="Shew3726-like_sf"/>
</dbReference>
<dbReference type="Gene3D" id="3.30.160.140">
    <property type="entry name" value="Shew3726-like"/>
    <property type="match status" value="1"/>
</dbReference>
<protein>
    <submittedName>
        <fullName evidence="1">Uncharacterized protein</fullName>
    </submittedName>
</protein>
<dbReference type="SUPFAM" id="SSF160272">
    <property type="entry name" value="Shew3726-like"/>
    <property type="match status" value="1"/>
</dbReference>
<gene>
    <name evidence="1" type="ORF">FE810_08920</name>
</gene>
<dbReference type="OrthoDB" id="6465020at2"/>
<keyword evidence="2" id="KW-1185">Reference proteome</keyword>
<organism evidence="1 2">
    <name type="scientific">Thalassotalea litorea</name>
    <dbReference type="NCBI Taxonomy" id="2020715"/>
    <lineage>
        <taxon>Bacteria</taxon>
        <taxon>Pseudomonadati</taxon>
        <taxon>Pseudomonadota</taxon>
        <taxon>Gammaproteobacteria</taxon>
        <taxon>Alteromonadales</taxon>
        <taxon>Colwelliaceae</taxon>
        <taxon>Thalassotalea</taxon>
    </lineage>
</organism>
<name>A0A5R9ITY4_9GAMM</name>
<dbReference type="RefSeq" id="WP_138319699.1">
    <property type="nucleotide sequence ID" value="NZ_VCBC01000007.1"/>
</dbReference>
<reference evidence="1 2" key="1">
    <citation type="submission" date="2019-05" db="EMBL/GenBank/DDBJ databases">
        <title>Genome sequences of Thalassotalea litorea 1K03283.</title>
        <authorList>
            <person name="Zhang D."/>
        </authorList>
    </citation>
    <scope>NUCLEOTIDE SEQUENCE [LARGE SCALE GENOMIC DNA]</scope>
    <source>
        <strain evidence="1 2">MCCC 1K03283</strain>
    </source>
</reference>
<sequence length="79" mass="8905">MNQSLIFNDDFKLSGDLSTITFSGMASGRQINVVVTFVNQPSPTSHQVTQALKLDLEALVEDWTEDNDLDEITEIQLRY</sequence>
<comment type="caution">
    <text evidence="1">The sequence shown here is derived from an EMBL/GenBank/DDBJ whole genome shotgun (WGS) entry which is preliminary data.</text>
</comment>